<evidence type="ECO:0000313" key="2">
    <source>
        <dbReference type="Proteomes" id="UP000708208"/>
    </source>
</evidence>
<name>A0A8J2PNV0_9HEXA</name>
<reference evidence="1" key="1">
    <citation type="submission" date="2021-06" db="EMBL/GenBank/DDBJ databases">
        <authorList>
            <person name="Hodson N. C."/>
            <person name="Mongue J. A."/>
            <person name="Jaron S. K."/>
        </authorList>
    </citation>
    <scope>NUCLEOTIDE SEQUENCE</scope>
</reference>
<dbReference type="EMBL" id="CAJVCH010517807">
    <property type="protein sequence ID" value="CAG7821650.1"/>
    <property type="molecule type" value="Genomic_DNA"/>
</dbReference>
<protein>
    <submittedName>
        <fullName evidence="1">Uncharacterized protein</fullName>
    </submittedName>
</protein>
<dbReference type="Proteomes" id="UP000708208">
    <property type="component" value="Unassembled WGS sequence"/>
</dbReference>
<dbReference type="AlphaFoldDB" id="A0A8J2PNV0"/>
<evidence type="ECO:0000313" key="1">
    <source>
        <dbReference type="EMBL" id="CAG7821650.1"/>
    </source>
</evidence>
<gene>
    <name evidence="1" type="ORF">AFUS01_LOCUS31977</name>
</gene>
<accession>A0A8J2PNV0</accession>
<sequence length="123" mass="14120">MHMLPFKLRHEEVTSETEPRTSAFISQEYSRDVRIMWDAVEALLSVHKVALVFLSVLWLPFPTQRKELLVKHDLKYKSFVGGKYRVALKCTLWTRVTPGFSIVPGDKDPKVIVTTNAFVIGCK</sequence>
<keyword evidence="2" id="KW-1185">Reference proteome</keyword>
<proteinExistence type="predicted"/>
<comment type="caution">
    <text evidence="1">The sequence shown here is derived from an EMBL/GenBank/DDBJ whole genome shotgun (WGS) entry which is preliminary data.</text>
</comment>
<organism evidence="1 2">
    <name type="scientific">Allacma fusca</name>
    <dbReference type="NCBI Taxonomy" id="39272"/>
    <lineage>
        <taxon>Eukaryota</taxon>
        <taxon>Metazoa</taxon>
        <taxon>Ecdysozoa</taxon>
        <taxon>Arthropoda</taxon>
        <taxon>Hexapoda</taxon>
        <taxon>Collembola</taxon>
        <taxon>Symphypleona</taxon>
        <taxon>Sminthuridae</taxon>
        <taxon>Allacma</taxon>
    </lineage>
</organism>